<keyword evidence="5" id="KW-1185">Reference proteome</keyword>
<dbReference type="InterPro" id="IPR006311">
    <property type="entry name" value="TAT_signal"/>
</dbReference>
<reference evidence="4 5" key="1">
    <citation type="submission" date="2024-09" db="EMBL/GenBank/DDBJ databases">
        <authorList>
            <person name="Sun Q."/>
            <person name="Mori K."/>
        </authorList>
    </citation>
    <scope>NUCLEOTIDE SEQUENCE [LARGE SCALE GENOMIC DNA]</scope>
    <source>
        <strain evidence="4 5">TBRC 5777</strain>
    </source>
</reference>
<dbReference type="Gene3D" id="3.40.190.10">
    <property type="entry name" value="Periplasmic binding protein-like II"/>
    <property type="match status" value="2"/>
</dbReference>
<evidence type="ECO:0000313" key="5">
    <source>
        <dbReference type="Proteomes" id="UP001589865"/>
    </source>
</evidence>
<feature type="signal peptide" evidence="2">
    <location>
        <begin position="1"/>
        <end position="30"/>
    </location>
</feature>
<name>A0ABV6JQ03_9PROT</name>
<dbReference type="InterPro" id="IPR001638">
    <property type="entry name" value="Solute-binding_3/MltF_N"/>
</dbReference>
<evidence type="ECO:0000256" key="1">
    <source>
        <dbReference type="ARBA" id="ARBA00022729"/>
    </source>
</evidence>
<evidence type="ECO:0000256" key="2">
    <source>
        <dbReference type="SAM" id="SignalP"/>
    </source>
</evidence>
<dbReference type="EMBL" id="JBHLUN010000003">
    <property type="protein sequence ID" value="MFC0407540.1"/>
    <property type="molecule type" value="Genomic_DNA"/>
</dbReference>
<evidence type="ECO:0000313" key="4">
    <source>
        <dbReference type="EMBL" id="MFC0407540.1"/>
    </source>
</evidence>
<dbReference type="RefSeq" id="WP_377043256.1">
    <property type="nucleotide sequence ID" value="NZ_JBHLUN010000003.1"/>
</dbReference>
<comment type="caution">
    <text evidence="4">The sequence shown here is derived from an EMBL/GenBank/DDBJ whole genome shotgun (WGS) entry which is preliminary data.</text>
</comment>
<feature type="domain" description="Solute-binding protein family 3/N-terminal" evidence="3">
    <location>
        <begin position="41"/>
        <end position="260"/>
    </location>
</feature>
<dbReference type="PANTHER" id="PTHR35936:SF17">
    <property type="entry name" value="ARGININE-BINDING EXTRACELLULAR PROTEIN ARTP"/>
    <property type="match status" value="1"/>
</dbReference>
<proteinExistence type="predicted"/>
<feature type="chain" id="PRO_5047341526" evidence="2">
    <location>
        <begin position="31"/>
        <end position="270"/>
    </location>
</feature>
<dbReference type="SUPFAM" id="SSF53850">
    <property type="entry name" value="Periplasmic binding protein-like II"/>
    <property type="match status" value="1"/>
</dbReference>
<evidence type="ECO:0000259" key="3">
    <source>
        <dbReference type="SMART" id="SM00062"/>
    </source>
</evidence>
<dbReference type="SMART" id="SM00062">
    <property type="entry name" value="PBPb"/>
    <property type="match status" value="1"/>
</dbReference>
<protein>
    <submittedName>
        <fullName evidence="4">Transporter substrate-binding domain-containing protein</fullName>
    </submittedName>
</protein>
<sequence length="270" mass="29060">MNPIHAGRRRFLLGAAALPALALGGRAARADELADIRAAKKLRVAVPMGVPLFAFMDGNLQPTGSDVETGKLIAKALGVEMELVQITNAARVPIIQTRKADILVGNLAITPERAKVVDFTVPYATLDIIVAGTKNIAVKNYDDLKGKRIGVTRATVNDTMVTQNARGAEIMRFEDDATLLTAVASGQLDLVSTQTAVLASMNEKRGGEKLEVKFVQQSLNLGIALPKGETALKEWLDDWIRKSFADGSLPALFAKFHNRELPKDLPSHTA</sequence>
<accession>A0ABV6JQ03</accession>
<dbReference type="PANTHER" id="PTHR35936">
    <property type="entry name" value="MEMBRANE-BOUND LYTIC MUREIN TRANSGLYCOSYLASE F"/>
    <property type="match status" value="1"/>
</dbReference>
<organism evidence="4 5">
    <name type="scientific">Roseomonas elaeocarpi</name>
    <dbReference type="NCBI Taxonomy" id="907779"/>
    <lineage>
        <taxon>Bacteria</taxon>
        <taxon>Pseudomonadati</taxon>
        <taxon>Pseudomonadota</taxon>
        <taxon>Alphaproteobacteria</taxon>
        <taxon>Acetobacterales</taxon>
        <taxon>Roseomonadaceae</taxon>
        <taxon>Roseomonas</taxon>
    </lineage>
</organism>
<keyword evidence="1 2" id="KW-0732">Signal</keyword>
<dbReference type="Proteomes" id="UP001589865">
    <property type="component" value="Unassembled WGS sequence"/>
</dbReference>
<dbReference type="Pfam" id="PF00497">
    <property type="entry name" value="SBP_bac_3"/>
    <property type="match status" value="1"/>
</dbReference>
<gene>
    <name evidence="4" type="ORF">ACFFGY_04725</name>
</gene>
<dbReference type="PROSITE" id="PS51318">
    <property type="entry name" value="TAT"/>
    <property type="match status" value="1"/>
</dbReference>